<reference evidence="3 4" key="1">
    <citation type="submission" date="2015-07" db="EMBL/GenBank/DDBJ databases">
        <authorList>
            <person name="Noorani M."/>
        </authorList>
    </citation>
    <scope>NUCLEOTIDE SEQUENCE [LARGE SCALE GENOMIC DNA]</scope>
    <source>
        <strain evidence="3 4">CECT 5088</strain>
    </source>
</reference>
<evidence type="ECO:0000259" key="2">
    <source>
        <dbReference type="Pfam" id="PF00188"/>
    </source>
</evidence>
<organism evidence="3 4">
    <name type="scientific">Jannaschia rubra</name>
    <dbReference type="NCBI Taxonomy" id="282197"/>
    <lineage>
        <taxon>Bacteria</taxon>
        <taxon>Pseudomonadati</taxon>
        <taxon>Pseudomonadota</taxon>
        <taxon>Alphaproteobacteria</taxon>
        <taxon>Rhodobacterales</taxon>
        <taxon>Roseobacteraceae</taxon>
        <taxon>Jannaschia</taxon>
    </lineage>
</organism>
<keyword evidence="4" id="KW-1185">Reference proteome</keyword>
<evidence type="ECO:0000313" key="3">
    <source>
        <dbReference type="EMBL" id="CTQ34654.1"/>
    </source>
</evidence>
<dbReference type="Proteomes" id="UP000048908">
    <property type="component" value="Unassembled WGS sequence"/>
</dbReference>
<dbReference type="PANTHER" id="PTHR31157">
    <property type="entry name" value="SCP DOMAIN-CONTAINING PROTEIN"/>
    <property type="match status" value="1"/>
</dbReference>
<protein>
    <submittedName>
        <fullName evidence="3">Cysteine-rich secretory protein family protein</fullName>
    </submittedName>
</protein>
<evidence type="ECO:0000313" key="4">
    <source>
        <dbReference type="Proteomes" id="UP000048908"/>
    </source>
</evidence>
<dbReference type="InterPro" id="IPR035940">
    <property type="entry name" value="CAP_sf"/>
</dbReference>
<dbReference type="Gene3D" id="3.40.33.10">
    <property type="entry name" value="CAP"/>
    <property type="match status" value="1"/>
</dbReference>
<evidence type="ECO:0000256" key="1">
    <source>
        <dbReference type="SAM" id="SignalP"/>
    </source>
</evidence>
<dbReference type="Pfam" id="PF00188">
    <property type="entry name" value="CAP"/>
    <property type="match status" value="1"/>
</dbReference>
<keyword evidence="1" id="KW-0732">Signal</keyword>
<feature type="chain" id="PRO_5005807304" evidence="1">
    <location>
        <begin position="25"/>
        <end position="298"/>
    </location>
</feature>
<dbReference type="CDD" id="cd05379">
    <property type="entry name" value="CAP_bacterial"/>
    <property type="match status" value="1"/>
</dbReference>
<dbReference type="InterPro" id="IPR014044">
    <property type="entry name" value="CAP_dom"/>
</dbReference>
<gene>
    <name evidence="3" type="ORF">JAN5088_03450</name>
</gene>
<dbReference type="AlphaFoldDB" id="A0A0M6XXM0"/>
<sequence>MTGRAVTRGAVLAASLAIVLPTAAQEAVDPEPLRQRTLDLVNAARIERGVAALAPGPALDEAAQDHAEDMLEQDYYAHVAPDGETPADRFRAAGGSRWALSGENIARCTGCAPPPDTSRVEAFQEGWMQSPGHRENILDPGFDRFGFGIAGGVDRTYAVQTFAGPGEADDGPRLDAAGARAAALEEVNRRRQDEDLAPLDASEALDAVAERVLDARLSEQEMPEGLFDLLPEGASGWTSLTVRSASRGGSGAELSQGDVVTFVEKLASGGARASHLGFAAAARDDGRNVAVAVFGGRD</sequence>
<dbReference type="STRING" id="282197.SAMN04488517_10960"/>
<dbReference type="EMBL" id="CXPG01000024">
    <property type="protein sequence ID" value="CTQ34654.1"/>
    <property type="molecule type" value="Genomic_DNA"/>
</dbReference>
<dbReference type="PANTHER" id="PTHR31157:SF1">
    <property type="entry name" value="SCP DOMAIN-CONTAINING PROTEIN"/>
    <property type="match status" value="1"/>
</dbReference>
<feature type="signal peptide" evidence="1">
    <location>
        <begin position="1"/>
        <end position="24"/>
    </location>
</feature>
<dbReference type="SUPFAM" id="SSF55797">
    <property type="entry name" value="PR-1-like"/>
    <property type="match status" value="1"/>
</dbReference>
<proteinExistence type="predicted"/>
<dbReference type="OrthoDB" id="419320at2"/>
<name>A0A0M6XXM0_9RHOB</name>
<dbReference type="RefSeq" id="WP_055684023.1">
    <property type="nucleotide sequence ID" value="NZ_CXPG01000024.1"/>
</dbReference>
<accession>A0A0M6XXM0</accession>
<feature type="domain" description="SCP" evidence="2">
    <location>
        <begin position="38"/>
        <end position="162"/>
    </location>
</feature>